<dbReference type="PANTHER" id="PTHR47961:SF6">
    <property type="entry name" value="DNA-DIRECTED DNA POLYMERASE"/>
    <property type="match status" value="1"/>
</dbReference>
<dbReference type="EMBL" id="VSWD01000007">
    <property type="protein sequence ID" value="KAK3098715.1"/>
    <property type="molecule type" value="Genomic_DNA"/>
</dbReference>
<feature type="compositionally biased region" description="Polar residues" evidence="18">
    <location>
        <begin position="820"/>
        <end position="838"/>
    </location>
</feature>
<feature type="domain" description="Helicase ATP-binding" evidence="19">
    <location>
        <begin position="19"/>
        <end position="207"/>
    </location>
</feature>
<evidence type="ECO:0000256" key="17">
    <source>
        <dbReference type="ARBA" id="ARBA00074669"/>
    </source>
</evidence>
<evidence type="ECO:0000256" key="8">
    <source>
        <dbReference type="ARBA" id="ARBA00022763"/>
    </source>
</evidence>
<dbReference type="InterPro" id="IPR011545">
    <property type="entry name" value="DEAD/DEAH_box_helicase_dom"/>
</dbReference>
<dbReference type="InterPro" id="IPR048960">
    <property type="entry name" value="POLQ-like_helical"/>
</dbReference>
<dbReference type="CDD" id="cd18795">
    <property type="entry name" value="SF2_C_Ski2"/>
    <property type="match status" value="1"/>
</dbReference>
<evidence type="ECO:0000259" key="20">
    <source>
        <dbReference type="PROSITE" id="PS51194"/>
    </source>
</evidence>
<name>A0AA89C7Z6_PINIB</name>
<evidence type="ECO:0000313" key="22">
    <source>
        <dbReference type="Proteomes" id="UP001186944"/>
    </source>
</evidence>
<dbReference type="SUPFAM" id="SSF158702">
    <property type="entry name" value="Sec63 N-terminal domain-like"/>
    <property type="match status" value="1"/>
</dbReference>
<dbReference type="FunFam" id="1.10.3380.20:FF:000001">
    <property type="entry name" value="DNA polymerase theta"/>
    <property type="match status" value="1"/>
</dbReference>
<keyword evidence="10" id="KW-0347">Helicase</keyword>
<dbReference type="Pfam" id="PF00271">
    <property type="entry name" value="Helicase_C"/>
    <property type="match status" value="1"/>
</dbReference>
<evidence type="ECO:0000256" key="3">
    <source>
        <dbReference type="ARBA" id="ARBA00007705"/>
    </source>
</evidence>
<dbReference type="AlphaFoldDB" id="A0AA89C7Z6"/>
<dbReference type="GO" id="GO:0043138">
    <property type="term" value="F:3'-5' DNA helicase activity"/>
    <property type="evidence" value="ECO:0007669"/>
    <property type="project" value="UniProtKB-EC"/>
</dbReference>
<keyword evidence="22" id="KW-1185">Reference proteome</keyword>
<evidence type="ECO:0000313" key="21">
    <source>
        <dbReference type="EMBL" id="KAK3098715.1"/>
    </source>
</evidence>
<dbReference type="SMART" id="SM00490">
    <property type="entry name" value="HELICc"/>
    <property type="match status" value="1"/>
</dbReference>
<dbReference type="PANTHER" id="PTHR47961">
    <property type="entry name" value="DNA POLYMERASE THETA, PUTATIVE (AFU_ORTHOLOGUE AFUA_1G05260)-RELATED"/>
    <property type="match status" value="1"/>
</dbReference>
<comment type="catalytic activity">
    <reaction evidence="15">
        <text>ATP + H2O = ADP + phosphate + H(+)</text>
        <dbReference type="Rhea" id="RHEA:13065"/>
        <dbReference type="ChEBI" id="CHEBI:15377"/>
        <dbReference type="ChEBI" id="CHEBI:15378"/>
        <dbReference type="ChEBI" id="CHEBI:30616"/>
        <dbReference type="ChEBI" id="CHEBI:43474"/>
        <dbReference type="ChEBI" id="CHEBI:456216"/>
        <dbReference type="EC" id="5.6.2.4"/>
    </reaction>
</comment>
<dbReference type="FunFam" id="3.40.50.300:FF:000885">
    <property type="entry name" value="DNA polymerase theta"/>
    <property type="match status" value="1"/>
</dbReference>
<evidence type="ECO:0000256" key="13">
    <source>
        <dbReference type="ARBA" id="ARBA00023204"/>
    </source>
</evidence>
<dbReference type="InterPro" id="IPR014001">
    <property type="entry name" value="Helicase_ATP-bd"/>
</dbReference>
<dbReference type="Pfam" id="PF00270">
    <property type="entry name" value="DEAD"/>
    <property type="match status" value="1"/>
</dbReference>
<feature type="compositionally biased region" description="Basic residues" evidence="18">
    <location>
        <begin position="854"/>
        <end position="867"/>
    </location>
</feature>
<keyword evidence="9" id="KW-0378">Hydrolase</keyword>
<dbReference type="PROSITE" id="PS51194">
    <property type="entry name" value="HELICASE_CTER"/>
    <property type="match status" value="1"/>
</dbReference>
<dbReference type="GO" id="GO:0005524">
    <property type="term" value="F:ATP binding"/>
    <property type="evidence" value="ECO:0007669"/>
    <property type="project" value="UniProtKB-KW"/>
</dbReference>
<dbReference type="EC" id="2.7.7.7" evidence="4"/>
<comment type="catalytic activity">
    <reaction evidence="16">
        <text>DNA(n) + a 2'-deoxyribonucleoside 5'-triphosphate = DNA(n+1) + diphosphate</text>
        <dbReference type="Rhea" id="RHEA:22508"/>
        <dbReference type="Rhea" id="RHEA-COMP:17339"/>
        <dbReference type="Rhea" id="RHEA-COMP:17340"/>
        <dbReference type="ChEBI" id="CHEBI:33019"/>
        <dbReference type="ChEBI" id="CHEBI:61560"/>
        <dbReference type="ChEBI" id="CHEBI:173112"/>
        <dbReference type="EC" id="2.7.7.7"/>
    </reaction>
</comment>
<evidence type="ECO:0000256" key="6">
    <source>
        <dbReference type="ARBA" id="ARBA00022695"/>
    </source>
</evidence>
<reference evidence="21" key="1">
    <citation type="submission" date="2019-08" db="EMBL/GenBank/DDBJ databases">
        <title>The improved chromosome-level genome for the pearl oyster Pinctada fucata martensii using PacBio sequencing and Hi-C.</title>
        <authorList>
            <person name="Zheng Z."/>
        </authorList>
    </citation>
    <scope>NUCLEOTIDE SEQUENCE</scope>
    <source>
        <strain evidence="21">ZZ-2019</strain>
        <tissue evidence="21">Adductor muscle</tissue>
    </source>
</reference>
<keyword evidence="11" id="KW-0067">ATP-binding</keyword>
<dbReference type="Pfam" id="PF21099">
    <property type="entry name" value="POLQ_helical"/>
    <property type="match status" value="1"/>
</dbReference>
<dbReference type="GO" id="GO:0016787">
    <property type="term" value="F:hydrolase activity"/>
    <property type="evidence" value="ECO:0007669"/>
    <property type="project" value="UniProtKB-KW"/>
</dbReference>
<keyword evidence="7" id="KW-0547">Nucleotide-binding</keyword>
<comment type="caution">
    <text evidence="21">The sequence shown here is derived from an EMBL/GenBank/DDBJ whole genome shotgun (WGS) entry which is preliminary data.</text>
</comment>
<dbReference type="SUPFAM" id="SSF52540">
    <property type="entry name" value="P-loop containing nucleoside triphosphate hydrolases"/>
    <property type="match status" value="1"/>
</dbReference>
<dbReference type="Gene3D" id="3.40.50.300">
    <property type="entry name" value="P-loop containing nucleotide triphosphate hydrolases"/>
    <property type="match status" value="2"/>
</dbReference>
<dbReference type="InterPro" id="IPR050474">
    <property type="entry name" value="Hel308_SKI2-like"/>
</dbReference>
<comment type="subcellular location">
    <subcellularLocation>
        <location evidence="2">Nucleus</location>
    </subcellularLocation>
</comment>
<dbReference type="FunFam" id="3.40.50.300:FF:000813">
    <property type="entry name" value="helicase POLQ-like isoform X1"/>
    <property type="match status" value="1"/>
</dbReference>
<organism evidence="21 22">
    <name type="scientific">Pinctada imbricata</name>
    <name type="common">Atlantic pearl-oyster</name>
    <name type="synonym">Pinctada martensii</name>
    <dbReference type="NCBI Taxonomy" id="66713"/>
    <lineage>
        <taxon>Eukaryota</taxon>
        <taxon>Metazoa</taxon>
        <taxon>Spiralia</taxon>
        <taxon>Lophotrochozoa</taxon>
        <taxon>Mollusca</taxon>
        <taxon>Bivalvia</taxon>
        <taxon>Autobranchia</taxon>
        <taxon>Pteriomorphia</taxon>
        <taxon>Pterioida</taxon>
        <taxon>Pterioidea</taxon>
        <taxon>Pteriidae</taxon>
        <taxon>Pinctada</taxon>
    </lineage>
</organism>
<dbReference type="GO" id="GO:0097681">
    <property type="term" value="P:double-strand break repair via alternative nonhomologous end joining"/>
    <property type="evidence" value="ECO:0007669"/>
    <property type="project" value="UniProtKB-ARBA"/>
</dbReference>
<evidence type="ECO:0000256" key="16">
    <source>
        <dbReference type="ARBA" id="ARBA00049244"/>
    </source>
</evidence>
<dbReference type="PROSITE" id="PS51192">
    <property type="entry name" value="HELICASE_ATP_BIND_1"/>
    <property type="match status" value="1"/>
</dbReference>
<evidence type="ECO:0000256" key="1">
    <source>
        <dbReference type="ARBA" id="ARBA00001946"/>
    </source>
</evidence>
<protein>
    <recommendedName>
        <fullName evidence="17">DNA polymerase theta</fullName>
        <ecNumber evidence="4">2.7.7.7</ecNumber>
    </recommendedName>
</protein>
<evidence type="ECO:0000256" key="12">
    <source>
        <dbReference type="ARBA" id="ARBA00022932"/>
    </source>
</evidence>
<dbReference type="Pfam" id="PF20470">
    <property type="entry name" value="HTH_61"/>
    <property type="match status" value="1"/>
</dbReference>
<accession>A0AA89C7Z6</accession>
<dbReference type="InterPro" id="IPR046931">
    <property type="entry name" value="HTH_61"/>
</dbReference>
<evidence type="ECO:0000256" key="2">
    <source>
        <dbReference type="ARBA" id="ARBA00004123"/>
    </source>
</evidence>
<feature type="compositionally biased region" description="Basic and acidic residues" evidence="18">
    <location>
        <begin position="878"/>
        <end position="887"/>
    </location>
</feature>
<dbReference type="GO" id="GO:0003676">
    <property type="term" value="F:nucleic acid binding"/>
    <property type="evidence" value="ECO:0007669"/>
    <property type="project" value="InterPro"/>
</dbReference>
<dbReference type="SMART" id="SM00487">
    <property type="entry name" value="DEXDc"/>
    <property type="match status" value="1"/>
</dbReference>
<evidence type="ECO:0000256" key="4">
    <source>
        <dbReference type="ARBA" id="ARBA00012417"/>
    </source>
</evidence>
<dbReference type="InterPro" id="IPR027417">
    <property type="entry name" value="P-loop_NTPase"/>
</dbReference>
<dbReference type="Gene3D" id="1.10.3380.20">
    <property type="match status" value="1"/>
</dbReference>
<keyword evidence="14" id="KW-0539">Nucleus</keyword>
<keyword evidence="13" id="KW-0234">DNA repair</keyword>
<proteinExistence type="inferred from homology"/>
<dbReference type="InterPro" id="IPR001650">
    <property type="entry name" value="Helicase_C-like"/>
</dbReference>
<keyword evidence="5" id="KW-0808">Transferase</keyword>
<dbReference type="GO" id="GO:0005634">
    <property type="term" value="C:nucleus"/>
    <property type="evidence" value="ECO:0007669"/>
    <property type="project" value="UniProtKB-SubCell"/>
</dbReference>
<evidence type="ECO:0000256" key="10">
    <source>
        <dbReference type="ARBA" id="ARBA00022806"/>
    </source>
</evidence>
<gene>
    <name evidence="21" type="ORF">FSP39_022356</name>
</gene>
<comment type="similarity">
    <text evidence="3">Belongs to the DNA polymerase type-A family.</text>
</comment>
<dbReference type="Proteomes" id="UP001186944">
    <property type="component" value="Unassembled WGS sequence"/>
</dbReference>
<evidence type="ECO:0000259" key="19">
    <source>
        <dbReference type="PROSITE" id="PS51192"/>
    </source>
</evidence>
<keyword evidence="12" id="KW-0239">DNA-directed DNA polymerase</keyword>
<evidence type="ECO:0000256" key="9">
    <source>
        <dbReference type="ARBA" id="ARBA00022801"/>
    </source>
</evidence>
<keyword evidence="6" id="KW-0548">Nucleotidyltransferase</keyword>
<evidence type="ECO:0000256" key="15">
    <source>
        <dbReference type="ARBA" id="ARBA00048988"/>
    </source>
</evidence>
<evidence type="ECO:0000256" key="5">
    <source>
        <dbReference type="ARBA" id="ARBA00022679"/>
    </source>
</evidence>
<evidence type="ECO:0000256" key="14">
    <source>
        <dbReference type="ARBA" id="ARBA00023242"/>
    </source>
</evidence>
<dbReference type="GO" id="GO:0003887">
    <property type="term" value="F:DNA-directed DNA polymerase activity"/>
    <property type="evidence" value="ECO:0007669"/>
    <property type="project" value="UniProtKB-KW"/>
</dbReference>
<sequence length="1133" mass="125725">MFPWQAECLCTAQGKVLGENINITGGNLVYSAPTSAGKTMVAELLVLKRVMETKRKAIIILPFVSVAREKMFYLQQMYQDAGVRVGGFMGSYSPAGGFSGVDVAVCTIEKGNSLINRLLEENRLAELGIIVVDELHLVGDSHRGYLLELLLTKIRYVMKKEEKNIKGKDREQLDVPDHNVQVVGMSATLPNLDLLAKWLNAELYHTDFRPVPLTECVKIGTSLYDSSLIKIRDVDLTLTFKNDEDHVIPLCLEMLKDGHSTLIFCPTKNWCEKLCETVARELYGLLRLTGMKQSDNQQKMENDQALEIARSLPLNRQALLDAVEQLRRTPVGLDSMLGKTIPYGVAFHHAGLTFDERDIVEGAFRQGILKVLVATSTLSSGVNLPARRVIVRSPTFHGKIVDFLTYKQMIGRAGRKGVDTEGESVLICKPNERAKAVTLVTSELPSVGSCLYHKEGEPLSRSLKRAILEIVVSGVASVPEDVAMYASCTMLAASLTKDTGQTDTLINACIEFLRENEFVSLQKVRESDGSEVERFCPTQLGSAVLASALSPDEGLTVFAELEKARQCFVLENELHIIYLVTPIYGMDLGGEMDWYQFYYQWEKLTIGQRRVAELVGVSEGFITKAIRGRIPTKTHAQMRTLAIHKRFWTALMLHDLVQEMPLNEVARKYNCNKGQLQSLQQSSATFAGMVTVFCRRLGWCNLELILGQFQNRLTFGIQRELCDLVRLTLLNGQRARVLNKRQDNESEWEANQRRESRCMWLTGRKGVTELEAAVAVIEEAKGLIQDELGGLGIQWKNSAADDKTKDESVLDADVSSNANRTRFGASQTQNKSTLSSRSILIGPVKRSGSASARKSGKRLSSGRKSKSPHTSSLVASPEEGRSKRGGTEDCLIVSPPNLRIKQQKSSKKEIPTNICVTLRKDQENNEVKNNASFIGKQRCDIQDSQILVPENSDEDRNAVRKDKAEGTNELLNSSKADVQVHTVVADVHVSIPQNVRKRGEEKVHASKCSTSGDLEQVADIHTLGSDNVQTSGHVHEQQTVCSGVHESADVHKDAQKSVDVHKEILQEPENCAHTEDIFGDSMDEAMDMTIENVGEIHTRSNVEENSAKSNCNQGMGRNCDKIDVNGEVKKHLC</sequence>
<comment type="cofactor">
    <cofactor evidence="1">
        <name>Mg(2+)</name>
        <dbReference type="ChEBI" id="CHEBI:18420"/>
    </cofactor>
</comment>
<keyword evidence="8" id="KW-0227">DNA damage</keyword>
<feature type="domain" description="Helicase C-terminal" evidence="20">
    <location>
        <begin position="246"/>
        <end position="486"/>
    </location>
</feature>
<evidence type="ECO:0000256" key="7">
    <source>
        <dbReference type="ARBA" id="ARBA00022741"/>
    </source>
</evidence>
<evidence type="ECO:0000256" key="18">
    <source>
        <dbReference type="SAM" id="MobiDB-lite"/>
    </source>
</evidence>
<feature type="region of interest" description="Disordered" evidence="18">
    <location>
        <begin position="820"/>
        <end position="892"/>
    </location>
</feature>
<evidence type="ECO:0000256" key="11">
    <source>
        <dbReference type="ARBA" id="ARBA00022840"/>
    </source>
</evidence>
<dbReference type="CDD" id="cd18026">
    <property type="entry name" value="DEXHc_POLQ-like"/>
    <property type="match status" value="1"/>
</dbReference>